<feature type="region of interest" description="Disordered" evidence="9">
    <location>
        <begin position="560"/>
        <end position="640"/>
    </location>
</feature>
<feature type="compositionally biased region" description="Polar residues" evidence="9">
    <location>
        <begin position="758"/>
        <end position="772"/>
    </location>
</feature>
<dbReference type="FunFam" id="3.30.70.20:FF:000044">
    <property type="entry name" value="Ion-translocating oxidoreductase complex subunit C"/>
    <property type="match status" value="1"/>
</dbReference>
<comment type="subcellular location">
    <subcellularLocation>
        <location evidence="8">Cell inner membrane</location>
        <topology evidence="8">Peripheral membrane protein</topology>
    </subcellularLocation>
</comment>
<keyword evidence="8" id="KW-0997">Cell inner membrane</keyword>
<sequence length="779" mass="84798">MRQIWDFNGGIHPPEHKSVSNQNPIQSAGIPGQLVIPLQQHIGGPADPLVKVGDTVLKGQKLAEPLGFISAAVHAPTSGTIADICDLPVAHPSGMTDCCIVLIPDGNDQWIQLEQRASYTDLSPNEILHIIRDKGIAGMGGAGFPTEVKLHPPKQDKVKTLILNGAECEPYITADDMLMRERASEIILGLEIMAFILEPDECLIGIEDNKPEAIDAMRAAVAGTKIQVVVIPTKYPSGGEKQLIKILTGQEVPSGSIPADVGVMCQNVATAAAIYRAVYFDEPLISRIITLTGDALQQPGNYEILIGSQVGWLLELAGAREQQISRTIMGGPMMGFTIQSADVPAIKTSNCIIAGTREELPPPPPAQACIRCGICVEACPMELLPQQLYWFSKAQEFEKAEHHNLADCIECGACSYVCPSAIPLVQYYRYAKGEIRQNRLEQAKSDKARNRFEFRQERQERELAEKDAKRKARAEAAAQAQAKKRAEANADEPPKSAAAPDDRKAAVAAALERVAAKKSAPATDSKTGTKTENTPQRSLADIQADYDKALAKLDKLKATAQELESDDPAREKMERAISKNETRVEQARLALEDAKNNQKPDSADTPSASETVTSESQVSPGTSAVPPTTEKSLDELQAIYEKAQAKQEKLQNTLADLPEGDPAREKMIRAIDKNEGRVIQAKQEWQAAQSATATLPIEIEQLEQNVEKARLKLDNMKSSLDDAKAHQPELVEKLQRAVQKNEMRLSAAEQALEEARKNSSTTAKNDTSPSTKPTHDRGF</sequence>
<dbReference type="Pfam" id="PF12838">
    <property type="entry name" value="Fer4_7"/>
    <property type="match status" value="1"/>
</dbReference>
<dbReference type="GO" id="GO:0005886">
    <property type="term" value="C:plasma membrane"/>
    <property type="evidence" value="ECO:0007669"/>
    <property type="project" value="UniProtKB-SubCell"/>
</dbReference>
<dbReference type="InterPro" id="IPR017896">
    <property type="entry name" value="4Fe4S_Fe-S-bd"/>
</dbReference>
<evidence type="ECO:0000256" key="1">
    <source>
        <dbReference type="ARBA" id="ARBA00022448"/>
    </source>
</evidence>
<evidence type="ECO:0000256" key="8">
    <source>
        <dbReference type="HAMAP-Rule" id="MF_00461"/>
    </source>
</evidence>
<evidence type="ECO:0000313" key="12">
    <source>
        <dbReference type="Proteomes" id="UP000196027"/>
    </source>
</evidence>
<feature type="binding site" evidence="8">
    <location>
        <position position="379"/>
    </location>
    <ligand>
        <name>[4Fe-4S] cluster</name>
        <dbReference type="ChEBI" id="CHEBI:49883"/>
        <label>2</label>
    </ligand>
</feature>
<dbReference type="RefSeq" id="WP_087462522.1">
    <property type="nucleotide sequence ID" value="NZ_CP021425.1"/>
</dbReference>
<evidence type="ECO:0000256" key="6">
    <source>
        <dbReference type="ARBA" id="ARBA00023004"/>
    </source>
</evidence>
<evidence type="ECO:0000256" key="5">
    <source>
        <dbReference type="ARBA" id="ARBA00022982"/>
    </source>
</evidence>
<proteinExistence type="inferred from homology"/>
<dbReference type="OrthoDB" id="9767754at2"/>
<feature type="region of interest" description="Disordered" evidence="9">
    <location>
        <begin position="445"/>
        <end position="540"/>
    </location>
</feature>
<dbReference type="Pfam" id="PF01512">
    <property type="entry name" value="Complex1_51K"/>
    <property type="match status" value="1"/>
</dbReference>
<dbReference type="InterPro" id="IPR017900">
    <property type="entry name" value="4Fe4S_Fe_S_CS"/>
</dbReference>
<dbReference type="Gene3D" id="3.30.70.20">
    <property type="match status" value="1"/>
</dbReference>
<feature type="binding site" evidence="8">
    <location>
        <position position="414"/>
    </location>
    <ligand>
        <name>[4Fe-4S] cluster</name>
        <dbReference type="ChEBI" id="CHEBI:49883"/>
        <label>2</label>
    </ligand>
</feature>
<dbReference type="InterPro" id="IPR037225">
    <property type="entry name" value="Nuo51_FMN-bd_sf"/>
</dbReference>
<dbReference type="PANTHER" id="PTHR43034">
    <property type="entry name" value="ION-TRANSLOCATING OXIDOREDUCTASE COMPLEX SUBUNIT C"/>
    <property type="match status" value="1"/>
</dbReference>
<keyword evidence="8" id="KW-1003">Cell membrane</keyword>
<dbReference type="NCBIfam" id="NF003454">
    <property type="entry name" value="PRK05035.1"/>
    <property type="match status" value="1"/>
</dbReference>
<dbReference type="PANTHER" id="PTHR43034:SF2">
    <property type="entry name" value="ION-TRANSLOCATING OXIDOREDUCTASE COMPLEX SUBUNIT C"/>
    <property type="match status" value="1"/>
</dbReference>
<keyword evidence="8" id="KW-0472">Membrane</keyword>
<dbReference type="Gene3D" id="3.40.50.11540">
    <property type="entry name" value="NADH-ubiquinone oxidoreductase 51kDa subunit"/>
    <property type="match status" value="1"/>
</dbReference>
<feature type="region of interest" description="Disordered" evidence="9">
    <location>
        <begin position="1"/>
        <end position="24"/>
    </location>
</feature>
<dbReference type="KEGG" id="ome:OLMES_3629"/>
<dbReference type="InterPro" id="IPR011538">
    <property type="entry name" value="Nuo51_FMN-bd"/>
</dbReference>
<feature type="compositionally biased region" description="Polar residues" evidence="9">
    <location>
        <begin position="603"/>
        <end position="630"/>
    </location>
</feature>
<feature type="binding site" evidence="8">
    <location>
        <position position="369"/>
    </location>
    <ligand>
        <name>[4Fe-4S] cluster</name>
        <dbReference type="ChEBI" id="CHEBI:49883"/>
        <label>1</label>
    </ligand>
</feature>
<keyword evidence="7 8" id="KW-0411">Iron-sulfur</keyword>
<dbReference type="Proteomes" id="UP000196027">
    <property type="component" value="Chromosome"/>
</dbReference>
<comment type="similarity">
    <text evidence="8">Belongs to the 4Fe4S bacterial-type ferredoxin family. RnfC subfamily.</text>
</comment>
<dbReference type="GO" id="GO:0051539">
    <property type="term" value="F:4 iron, 4 sulfur cluster binding"/>
    <property type="evidence" value="ECO:0007669"/>
    <property type="project" value="UniProtKB-KW"/>
</dbReference>
<feature type="binding site" evidence="8">
    <location>
        <position position="408"/>
    </location>
    <ligand>
        <name>[4Fe-4S] cluster</name>
        <dbReference type="ChEBI" id="CHEBI:49883"/>
        <label>2</label>
    </ligand>
</feature>
<keyword evidence="1 8" id="KW-0813">Transport</keyword>
<evidence type="ECO:0000256" key="2">
    <source>
        <dbReference type="ARBA" id="ARBA00022485"/>
    </source>
</evidence>
<feature type="domain" description="4Fe-4S ferredoxin-type" evidence="10">
    <location>
        <begin position="399"/>
        <end position="427"/>
    </location>
</feature>
<comment type="cofactor">
    <cofactor evidence="8">
        <name>[4Fe-4S] cluster</name>
        <dbReference type="ChEBI" id="CHEBI:49883"/>
    </cofactor>
    <text evidence="8">Binds 2 [4Fe-4S] clusters per subunit.</text>
</comment>
<dbReference type="Pfam" id="PF13375">
    <property type="entry name" value="RnfC_N"/>
    <property type="match status" value="1"/>
</dbReference>
<feature type="region of interest" description="Disordered" evidence="9">
    <location>
        <begin position="741"/>
        <end position="779"/>
    </location>
</feature>
<feature type="compositionally biased region" description="Basic and acidic residues" evidence="9">
    <location>
        <begin position="445"/>
        <end position="468"/>
    </location>
</feature>
<dbReference type="NCBIfam" id="TIGR01945">
    <property type="entry name" value="rnfC"/>
    <property type="match status" value="1"/>
</dbReference>
<keyword evidence="8" id="KW-1278">Translocase</keyword>
<reference evidence="11 12" key="1">
    <citation type="submission" date="2017-05" db="EMBL/GenBank/DDBJ databases">
        <title>Genomic insights into alkan degradation activity of Oleiphilus messinensis.</title>
        <authorList>
            <person name="Kozyavkin S.A."/>
            <person name="Slesarev A.I."/>
            <person name="Golyshin P.N."/>
            <person name="Korzhenkov A."/>
            <person name="Golyshina O.N."/>
            <person name="Toshchakov S.V."/>
        </authorList>
    </citation>
    <scope>NUCLEOTIDE SEQUENCE [LARGE SCALE GENOMIC DNA]</scope>
    <source>
        <strain evidence="11 12">ME102</strain>
    </source>
</reference>
<feature type="binding site" evidence="8">
    <location>
        <position position="375"/>
    </location>
    <ligand>
        <name>[4Fe-4S] cluster</name>
        <dbReference type="ChEBI" id="CHEBI:49883"/>
        <label>1</label>
    </ligand>
</feature>
<dbReference type="EMBL" id="CP021425">
    <property type="protein sequence ID" value="ARU57656.1"/>
    <property type="molecule type" value="Genomic_DNA"/>
</dbReference>
<evidence type="ECO:0000256" key="7">
    <source>
        <dbReference type="ARBA" id="ARBA00023014"/>
    </source>
</evidence>
<dbReference type="InterPro" id="IPR010208">
    <property type="entry name" value="Ion_transpt_RnfC/RsxC"/>
</dbReference>
<keyword evidence="3 8" id="KW-0479">Metal-binding</keyword>
<dbReference type="PROSITE" id="PS00198">
    <property type="entry name" value="4FE4S_FER_1"/>
    <property type="match status" value="1"/>
</dbReference>
<dbReference type="EC" id="7.-.-.-" evidence="8"/>
<evidence type="ECO:0000256" key="3">
    <source>
        <dbReference type="ARBA" id="ARBA00022723"/>
    </source>
</evidence>
<dbReference type="PROSITE" id="PS51379">
    <property type="entry name" value="4FE4S_FER_2"/>
    <property type="match status" value="2"/>
</dbReference>
<dbReference type="AlphaFoldDB" id="A0A1Y0ID07"/>
<keyword evidence="4 8" id="KW-0677">Repeat</keyword>
<dbReference type="SUPFAM" id="SSF142019">
    <property type="entry name" value="Nqo1 FMN-binding domain-like"/>
    <property type="match status" value="1"/>
</dbReference>
<comment type="subunit">
    <text evidence="8">The complex is composed of six subunits: RnfA, RnfB, RnfC, RnfD, RnfE and RnfG.</text>
</comment>
<dbReference type="GO" id="GO:0046872">
    <property type="term" value="F:metal ion binding"/>
    <property type="evidence" value="ECO:0007669"/>
    <property type="project" value="UniProtKB-KW"/>
</dbReference>
<name>A0A1Y0ID07_9GAMM</name>
<protein>
    <recommendedName>
        <fullName evidence="8">Ion-translocating oxidoreductase complex subunit C</fullName>
        <ecNumber evidence="8">7.-.-.-</ecNumber>
    </recommendedName>
    <alternativeName>
        <fullName evidence="8">Rnf electron transport complex subunit C</fullName>
    </alternativeName>
</protein>
<organism evidence="11 12">
    <name type="scientific">Oleiphilus messinensis</name>
    <dbReference type="NCBI Taxonomy" id="141451"/>
    <lineage>
        <taxon>Bacteria</taxon>
        <taxon>Pseudomonadati</taxon>
        <taxon>Pseudomonadota</taxon>
        <taxon>Gammaproteobacteria</taxon>
        <taxon>Oceanospirillales</taxon>
        <taxon>Oleiphilaceae</taxon>
        <taxon>Oleiphilus</taxon>
    </lineage>
</organism>
<feature type="binding site" evidence="8">
    <location>
        <position position="411"/>
    </location>
    <ligand>
        <name>[4Fe-4S] cluster</name>
        <dbReference type="ChEBI" id="CHEBI:49883"/>
        <label>2</label>
    </ligand>
</feature>
<dbReference type="HAMAP" id="MF_00461">
    <property type="entry name" value="RsxC_RnfC"/>
    <property type="match status" value="1"/>
</dbReference>
<feature type="compositionally biased region" description="Basic and acidic residues" evidence="9">
    <location>
        <begin position="567"/>
        <end position="602"/>
    </location>
</feature>
<comment type="function">
    <text evidence="8">Part of a membrane-bound complex that couples electron transfer with translocation of ions across the membrane.</text>
</comment>
<dbReference type="GO" id="GO:0022900">
    <property type="term" value="P:electron transport chain"/>
    <property type="evidence" value="ECO:0007669"/>
    <property type="project" value="UniProtKB-UniRule"/>
</dbReference>
<feature type="domain" description="4Fe-4S ferredoxin-type" evidence="10">
    <location>
        <begin position="360"/>
        <end position="389"/>
    </location>
</feature>
<accession>A0A1Y0ID07</accession>
<evidence type="ECO:0000256" key="4">
    <source>
        <dbReference type="ARBA" id="ARBA00022737"/>
    </source>
</evidence>
<dbReference type="GO" id="GO:0009055">
    <property type="term" value="F:electron transfer activity"/>
    <property type="evidence" value="ECO:0007669"/>
    <property type="project" value="InterPro"/>
</dbReference>
<feature type="compositionally biased region" description="Basic and acidic residues" evidence="9">
    <location>
        <begin position="484"/>
        <end position="505"/>
    </location>
</feature>
<dbReference type="InterPro" id="IPR026902">
    <property type="entry name" value="RnfC_N"/>
</dbReference>
<feature type="binding site" evidence="8">
    <location>
        <position position="372"/>
    </location>
    <ligand>
        <name>[4Fe-4S] cluster</name>
        <dbReference type="ChEBI" id="CHEBI:49883"/>
        <label>1</label>
    </ligand>
</feature>
<gene>
    <name evidence="8" type="primary">rnfC</name>
    <name evidence="11" type="ORF">OLMES_3629</name>
</gene>
<keyword evidence="12" id="KW-1185">Reference proteome</keyword>
<keyword evidence="2 8" id="KW-0004">4Fe-4S</keyword>
<keyword evidence="6 8" id="KW-0408">Iron</keyword>
<feature type="binding site" evidence="8">
    <location>
        <position position="418"/>
    </location>
    <ligand>
        <name>[4Fe-4S] cluster</name>
        <dbReference type="ChEBI" id="CHEBI:49883"/>
        <label>1</label>
    </ligand>
</feature>
<feature type="compositionally biased region" description="Low complexity" evidence="9">
    <location>
        <begin position="506"/>
        <end position="520"/>
    </location>
</feature>
<evidence type="ECO:0000259" key="10">
    <source>
        <dbReference type="PROSITE" id="PS51379"/>
    </source>
</evidence>
<feature type="compositionally biased region" description="Polar residues" evidence="9">
    <location>
        <begin position="522"/>
        <end position="537"/>
    </location>
</feature>
<evidence type="ECO:0000256" key="9">
    <source>
        <dbReference type="SAM" id="MobiDB-lite"/>
    </source>
</evidence>
<dbReference type="SUPFAM" id="SSF46548">
    <property type="entry name" value="alpha-helical ferredoxin"/>
    <property type="match status" value="1"/>
</dbReference>
<keyword evidence="5 8" id="KW-0249">Electron transport</keyword>
<evidence type="ECO:0000313" key="11">
    <source>
        <dbReference type="EMBL" id="ARU57656.1"/>
    </source>
</evidence>